<dbReference type="Proteomes" id="UP000027142">
    <property type="component" value="Chromosome"/>
</dbReference>
<evidence type="ECO:0008006" key="4">
    <source>
        <dbReference type="Google" id="ProtNLM"/>
    </source>
</evidence>
<keyword evidence="1" id="KW-1133">Transmembrane helix</keyword>
<name>A0A060M089_9BACI</name>
<dbReference type="PATRIC" id="fig|1246626.3.peg.1364"/>
<reference evidence="2 3" key="1">
    <citation type="journal article" date="2014" name="Gene">
        <title>A comparative genomic analysis of the alkalitolerant soil bacterium Bacillus lehensis G1.</title>
        <authorList>
            <person name="Noor Y.M."/>
            <person name="Samsulrizal N.H."/>
            <person name="Jema'on N.A."/>
            <person name="Low K.O."/>
            <person name="Ramli A.N."/>
            <person name="Alias N.I."/>
            <person name="Damis S.I."/>
            <person name="Fuzi S.F."/>
            <person name="Isa M.N."/>
            <person name="Murad A.M."/>
            <person name="Raih M.F."/>
            <person name="Bakar F.D."/>
            <person name="Najimudin N."/>
            <person name="Mahadi N.M."/>
            <person name="Illias R.M."/>
        </authorList>
    </citation>
    <scope>NUCLEOTIDE SEQUENCE [LARGE SCALE GENOMIC DNA]</scope>
    <source>
        <strain evidence="2 3">G1</strain>
    </source>
</reference>
<organism evidence="2 3">
    <name type="scientific">Shouchella lehensis G1</name>
    <dbReference type="NCBI Taxonomy" id="1246626"/>
    <lineage>
        <taxon>Bacteria</taxon>
        <taxon>Bacillati</taxon>
        <taxon>Bacillota</taxon>
        <taxon>Bacilli</taxon>
        <taxon>Bacillales</taxon>
        <taxon>Bacillaceae</taxon>
        <taxon>Shouchella</taxon>
    </lineage>
</organism>
<dbReference type="Pfam" id="PF12670">
    <property type="entry name" value="DUF3792"/>
    <property type="match status" value="1"/>
</dbReference>
<feature type="transmembrane region" description="Helical" evidence="1">
    <location>
        <begin position="68"/>
        <end position="89"/>
    </location>
</feature>
<dbReference type="RefSeq" id="WP_051667451.1">
    <property type="nucleotide sequence ID" value="NZ_CP003923.1"/>
</dbReference>
<dbReference type="EMBL" id="CP003923">
    <property type="protein sequence ID" value="AIC93958.1"/>
    <property type="molecule type" value="Genomic_DNA"/>
</dbReference>
<keyword evidence="3" id="KW-1185">Reference proteome</keyword>
<dbReference type="InterPro" id="IPR023804">
    <property type="entry name" value="DUF3792_TM"/>
</dbReference>
<feature type="transmembrane region" description="Helical" evidence="1">
    <location>
        <begin position="40"/>
        <end position="61"/>
    </location>
</feature>
<proteinExistence type="predicted"/>
<dbReference type="STRING" id="1246626.BleG1_1375"/>
<sequence length="125" mass="12956">MVHRFFPAIFVGLSFALGIAIVSAAIIATLLSLTSLTEQSIGWLMIAIAFLALFVGGFIAGGKARTKGWLAGCLCAVFFCLLATAISYLGYNEALTAKQMILFAAYCGVAALGGVIGVNLSPDES</sequence>
<keyword evidence="1" id="KW-0472">Membrane</keyword>
<evidence type="ECO:0000313" key="2">
    <source>
        <dbReference type="EMBL" id="AIC93958.1"/>
    </source>
</evidence>
<protein>
    <recommendedName>
        <fullName evidence="4">TIGR04086 family membrane protein</fullName>
    </recommendedName>
</protein>
<dbReference type="NCBIfam" id="TIGR04086">
    <property type="entry name" value="TIGR04086_membr"/>
    <property type="match status" value="1"/>
</dbReference>
<dbReference type="eggNOG" id="ENOG5033314">
    <property type="taxonomic scope" value="Bacteria"/>
</dbReference>
<gene>
    <name evidence="2" type="ORF">BleG1_1375</name>
</gene>
<dbReference type="OrthoDB" id="2988991at2"/>
<dbReference type="KEGG" id="ble:BleG1_1375"/>
<evidence type="ECO:0000313" key="3">
    <source>
        <dbReference type="Proteomes" id="UP000027142"/>
    </source>
</evidence>
<feature type="transmembrane region" description="Helical" evidence="1">
    <location>
        <begin position="101"/>
        <end position="120"/>
    </location>
</feature>
<accession>A0A060M089</accession>
<dbReference type="AlphaFoldDB" id="A0A060M089"/>
<evidence type="ECO:0000256" key="1">
    <source>
        <dbReference type="SAM" id="Phobius"/>
    </source>
</evidence>
<keyword evidence="1" id="KW-0812">Transmembrane</keyword>
<dbReference type="HOGENOM" id="CLU_149197_3_1_9"/>